<protein>
    <submittedName>
        <fullName evidence="2">Uncharacterized protein</fullName>
    </submittedName>
</protein>
<reference evidence="3" key="1">
    <citation type="submission" date="2024-04" db="EMBL/GenBank/DDBJ databases">
        <title>Salinicola lusitanus LLJ914,a marine bacterium isolated from the Okinawa Trough.</title>
        <authorList>
            <person name="Li J."/>
        </authorList>
    </citation>
    <scope>NUCLEOTIDE SEQUENCE [LARGE SCALE GENOMIC DNA]</scope>
</reference>
<evidence type="ECO:0000313" key="2">
    <source>
        <dbReference type="EMBL" id="KAK7879881.1"/>
    </source>
</evidence>
<sequence>MRKRERKPLFVHAQYTKRAGFELRHTDNDSCSGRVQTLPSQSKPSPLDIDQVFCVRDGLHGNQLSTALYKRLLETHRNYKYFQNYVMDWIGARVIGTEDNKHQHWIKEAIEIRKRAPNPVFGIRWDGIWEFGAKKREEEKRGVRQMALPNPGRKRTLGFRNNWKQCNIQDVRKTERGEREEEKEGERVGGGPLLRPAVGNIWCGMRR</sequence>
<evidence type="ECO:0000313" key="3">
    <source>
        <dbReference type="Proteomes" id="UP001460270"/>
    </source>
</evidence>
<name>A0AAW0MH10_9GOBI</name>
<dbReference type="AlphaFoldDB" id="A0AAW0MH10"/>
<gene>
    <name evidence="2" type="ORF">WMY93_033450</name>
</gene>
<feature type="compositionally biased region" description="Basic and acidic residues" evidence="1">
    <location>
        <begin position="170"/>
        <end position="187"/>
    </location>
</feature>
<comment type="caution">
    <text evidence="2">The sequence shown here is derived from an EMBL/GenBank/DDBJ whole genome shotgun (WGS) entry which is preliminary data.</text>
</comment>
<proteinExistence type="predicted"/>
<organism evidence="2 3">
    <name type="scientific">Mugilogobius chulae</name>
    <name type="common">yellowstripe goby</name>
    <dbReference type="NCBI Taxonomy" id="88201"/>
    <lineage>
        <taxon>Eukaryota</taxon>
        <taxon>Metazoa</taxon>
        <taxon>Chordata</taxon>
        <taxon>Craniata</taxon>
        <taxon>Vertebrata</taxon>
        <taxon>Euteleostomi</taxon>
        <taxon>Actinopterygii</taxon>
        <taxon>Neopterygii</taxon>
        <taxon>Teleostei</taxon>
        <taxon>Neoteleostei</taxon>
        <taxon>Acanthomorphata</taxon>
        <taxon>Gobiaria</taxon>
        <taxon>Gobiiformes</taxon>
        <taxon>Gobioidei</taxon>
        <taxon>Gobiidae</taxon>
        <taxon>Gobionellinae</taxon>
        <taxon>Mugilogobius</taxon>
    </lineage>
</organism>
<dbReference type="Proteomes" id="UP001460270">
    <property type="component" value="Unassembled WGS sequence"/>
</dbReference>
<evidence type="ECO:0000256" key="1">
    <source>
        <dbReference type="SAM" id="MobiDB-lite"/>
    </source>
</evidence>
<dbReference type="EMBL" id="JBBPFD010000179">
    <property type="protein sequence ID" value="KAK7879881.1"/>
    <property type="molecule type" value="Genomic_DNA"/>
</dbReference>
<feature type="region of interest" description="Disordered" evidence="1">
    <location>
        <begin position="170"/>
        <end position="190"/>
    </location>
</feature>
<accession>A0AAW0MH10</accession>
<keyword evidence="3" id="KW-1185">Reference proteome</keyword>